<feature type="non-terminal residue" evidence="1">
    <location>
        <position position="194"/>
    </location>
</feature>
<sequence>MPKHPTARGEHLRRALAQEAARIMVEHGIEDYGLAKRKAAQRFAVADGAVLPKNSEIEAALLEHQRLFGADAHAESLQAQRRAALAAMRRLREFEPRLVGAVLSGTATRHSPVQLHLFADCAESVAMTLIDAGIAHEVTEKRVRMDPARVRAYPGLRFQIGDQPIEATVFPEDGIRQAPFSPVDGRPMRRACAP</sequence>
<reference evidence="1" key="2">
    <citation type="journal article" date="2014" name="ISME J.">
        <title>Microbial stratification in low pH oxic and suboxic macroscopic growths along an acid mine drainage.</title>
        <authorList>
            <person name="Mendez-Garcia C."/>
            <person name="Mesa V."/>
            <person name="Sprenger R.R."/>
            <person name="Richter M."/>
            <person name="Diez M.S."/>
            <person name="Solano J."/>
            <person name="Bargiela R."/>
            <person name="Golyshina O.V."/>
            <person name="Manteca A."/>
            <person name="Ramos J.L."/>
            <person name="Gallego J.R."/>
            <person name="Llorente I."/>
            <person name="Martins Dos Santos V.A."/>
            <person name="Jensen O.N."/>
            <person name="Pelaez A.I."/>
            <person name="Sanchez J."/>
            <person name="Ferrer M."/>
        </authorList>
    </citation>
    <scope>NUCLEOTIDE SEQUENCE</scope>
</reference>
<accession>T1CHT1</accession>
<proteinExistence type="predicted"/>
<dbReference type="AlphaFoldDB" id="T1CHT1"/>
<comment type="caution">
    <text evidence="1">The sequence shown here is derived from an EMBL/GenBank/DDBJ whole genome shotgun (WGS) entry which is preliminary data.</text>
</comment>
<organism evidence="1">
    <name type="scientific">mine drainage metagenome</name>
    <dbReference type="NCBI Taxonomy" id="410659"/>
    <lineage>
        <taxon>unclassified sequences</taxon>
        <taxon>metagenomes</taxon>
        <taxon>ecological metagenomes</taxon>
    </lineage>
</organism>
<name>T1CHT1_9ZZZZ</name>
<dbReference type="EMBL" id="AUZX01005961">
    <property type="protein sequence ID" value="EQD65954.1"/>
    <property type="molecule type" value="Genomic_DNA"/>
</dbReference>
<protein>
    <submittedName>
        <fullName evidence="1">Uncharacterized protein</fullName>
    </submittedName>
</protein>
<gene>
    <name evidence="1" type="ORF">B1A_08327</name>
</gene>
<reference evidence="1" key="1">
    <citation type="submission" date="2013-08" db="EMBL/GenBank/DDBJ databases">
        <authorList>
            <person name="Mendez C."/>
            <person name="Richter M."/>
            <person name="Ferrer M."/>
            <person name="Sanchez J."/>
        </authorList>
    </citation>
    <scope>NUCLEOTIDE SEQUENCE</scope>
</reference>
<evidence type="ECO:0000313" key="1">
    <source>
        <dbReference type="EMBL" id="EQD65954.1"/>
    </source>
</evidence>